<dbReference type="STRING" id="441375.B6AJ24"/>
<dbReference type="InterPro" id="IPR012340">
    <property type="entry name" value="NA-bd_OB-fold"/>
</dbReference>
<dbReference type="SMART" id="SM00955">
    <property type="entry name" value="RNB"/>
    <property type="match status" value="1"/>
</dbReference>
<dbReference type="PANTHER" id="PTHR23355">
    <property type="entry name" value="RIBONUCLEASE"/>
    <property type="match status" value="1"/>
</dbReference>
<dbReference type="EMBL" id="DS989737">
    <property type="protein sequence ID" value="EEA08215.1"/>
    <property type="molecule type" value="Genomic_DNA"/>
</dbReference>
<dbReference type="GeneID" id="6997626"/>
<proteinExistence type="predicted"/>
<dbReference type="AlphaFoldDB" id="B6AJ24"/>
<sequence length="975" mass="114458">MDNRSTENEDTKAKDIHIKDNSKTFVIGIIKMINPYEGFLTVSSEFNNIVEPYDVYISGWRNLNGAIDNDKVGVEIIGLFTRRYKQIIKSNETQISYIKEKVNKYLKSKTLLYEGKVYKIYRDDNKRYIIGYLRPISYLYKNFNEKKLRNNKLLNKTEILIRNSLNSNNKRKYRQDLIETKSCITYTTRQVVFVPLLKVYPLIKIHLRNSVIKKLLAPFTSNINDTKKIPIPLNILYTCNILQGTSTSRYIKGILEGIYGSIENIGTQMNFLMDDYNVSDHLNNSDACDDEVKDVNPEYDKYRKYFDPNKYRVFTIDPSTARDLDDAIHIEWNESEQIYELGVHIADVSYYLKDKNDLIDIVKKYCTSIYLPHINFPMLPGFLSSNLCSLLPSVNRRTLSIIFKLDKLGNLLEDVKYYHGTICSLCKFSYEQVDEILLRIYYLKSKFSKRDMNNLFSIIRNDTSINNILKDVNLPQRYWKKLLLDIFNLQKLTNILRNNRRNNMAIKFSQMRINYYITNDNKKEDDDQDIKCKSITFNDNDYGELQEYKTTEFHVHLLVHNVKNIQKSLDSSKLKHMSVENKYSISHSIIEELMIKANQLTAEYLINNLDSKVVLRCHAEIEKSKLSKLIKYLRGNGMGNIFGDSNDRKTLFEGLCKVEKVYGYVIYNAISELLRDIFKRAKYISLDLSSNSILNEAHHYALNVPFYTHFTSPIRRVADIIVHQLIYYSMHNSQNKLDKDSLSSNSNSAKKCKSKNSKIKDEFEVLFTQDDISEICNSANKKSKASKDLQREAEKMLFSYILKKQRMDYPNMSCVICTKNFGYIKVVLMSPTEQHNLCMVTDSDSKYFNSFKFSNNSINLPLSYKYHKLSNQFEVTWRYSDEMVDKLITDMNSPTCKYKSAIQQYFDLIQNISRRNKFYHLPKCNTDKRRLIQIVNIWTFLPVYIVPINSIPTKYVLVPIHPLEYAYYKQISIYN</sequence>
<dbReference type="EC" id="3.1.13.1" evidence="2"/>
<dbReference type="eggNOG" id="KOG2102">
    <property type="taxonomic scope" value="Eukaryota"/>
</dbReference>
<dbReference type="GO" id="GO:0008859">
    <property type="term" value="F:exoribonuclease II activity"/>
    <property type="evidence" value="ECO:0007669"/>
    <property type="project" value="UniProtKB-EC"/>
</dbReference>
<evidence type="ECO:0000313" key="3">
    <source>
        <dbReference type="Proteomes" id="UP000001460"/>
    </source>
</evidence>
<dbReference type="InterPro" id="IPR001900">
    <property type="entry name" value="RNase_II/R"/>
</dbReference>
<dbReference type="Pfam" id="PF00773">
    <property type="entry name" value="RNB"/>
    <property type="match status" value="1"/>
</dbReference>
<dbReference type="GO" id="GO:0003723">
    <property type="term" value="F:RNA binding"/>
    <property type="evidence" value="ECO:0007669"/>
    <property type="project" value="InterPro"/>
</dbReference>
<evidence type="ECO:0000313" key="2">
    <source>
        <dbReference type="EMBL" id="EEA08215.1"/>
    </source>
</evidence>
<gene>
    <name evidence="2" type="ORF">CMU_011660</name>
</gene>
<dbReference type="GO" id="GO:0006402">
    <property type="term" value="P:mRNA catabolic process"/>
    <property type="evidence" value="ECO:0007669"/>
    <property type="project" value="TreeGrafter"/>
</dbReference>
<dbReference type="InterPro" id="IPR050180">
    <property type="entry name" value="RNR_Ribonuclease"/>
</dbReference>
<dbReference type="OMA" id="HIEWNES"/>
<keyword evidence="3" id="KW-1185">Reference proteome</keyword>
<feature type="domain" description="RNB" evidence="1">
    <location>
        <begin position="303"/>
        <end position="732"/>
    </location>
</feature>
<organism evidence="2 3">
    <name type="scientific">Cryptosporidium muris (strain RN66)</name>
    <dbReference type="NCBI Taxonomy" id="441375"/>
    <lineage>
        <taxon>Eukaryota</taxon>
        <taxon>Sar</taxon>
        <taxon>Alveolata</taxon>
        <taxon>Apicomplexa</taxon>
        <taxon>Conoidasida</taxon>
        <taxon>Coccidia</taxon>
        <taxon>Eucoccidiorida</taxon>
        <taxon>Eimeriorina</taxon>
        <taxon>Cryptosporidiidae</taxon>
        <taxon>Cryptosporidium</taxon>
    </lineage>
</organism>
<keyword evidence="2" id="KW-0378">Hydrolase</keyword>
<dbReference type="Proteomes" id="UP000001460">
    <property type="component" value="Unassembled WGS sequence"/>
</dbReference>
<accession>B6AJ24</accession>
<name>B6AJ24_CRYMR</name>
<reference evidence="2" key="1">
    <citation type="submission" date="2008-06" db="EMBL/GenBank/DDBJ databases">
        <authorList>
            <person name="Lorenzi H."/>
            <person name="Inman J."/>
            <person name="Miller J."/>
            <person name="Schobel S."/>
            <person name="Amedeo P."/>
            <person name="Caler E.V."/>
            <person name="da Silva J."/>
        </authorList>
    </citation>
    <scope>NUCLEOTIDE SEQUENCE [LARGE SCALE GENOMIC DNA]</scope>
    <source>
        <strain evidence="2">RN66</strain>
    </source>
</reference>
<dbReference type="PANTHER" id="PTHR23355:SF9">
    <property type="entry name" value="DIS3-LIKE EXONUCLEASE 2"/>
    <property type="match status" value="1"/>
</dbReference>
<dbReference type="RefSeq" id="XP_002142564.1">
    <property type="nucleotide sequence ID" value="XM_002142528.1"/>
</dbReference>
<dbReference type="VEuPathDB" id="CryptoDB:CMU_011660"/>
<dbReference type="SUPFAM" id="SSF50249">
    <property type="entry name" value="Nucleic acid-binding proteins"/>
    <property type="match status" value="1"/>
</dbReference>
<evidence type="ECO:0000259" key="1">
    <source>
        <dbReference type="SMART" id="SM00955"/>
    </source>
</evidence>
<dbReference type="OrthoDB" id="372421at2759"/>
<dbReference type="GO" id="GO:0000932">
    <property type="term" value="C:P-body"/>
    <property type="evidence" value="ECO:0007669"/>
    <property type="project" value="TreeGrafter"/>
</dbReference>
<protein>
    <submittedName>
        <fullName evidence="2">RNB-like domain-containing protein</fullName>
        <ecNumber evidence="2">3.1.13.1</ecNumber>
    </submittedName>
</protein>